<proteinExistence type="predicted"/>
<reference evidence="1 2" key="1">
    <citation type="journal article" date="2013" name="Nat. Commun.">
        <title>Genome sequence and functional genomic analysis of the oil-degrading bacterium Oleispira antarctica.</title>
        <authorList>
            <person name="Kube M."/>
            <person name="Chernikova T.N."/>
            <person name="Al-Ramahi Y."/>
            <person name="Beloqui A."/>
            <person name="Lopez-Cortez N."/>
            <person name="Guazzaroni M.E."/>
            <person name="Heipieper H.J."/>
            <person name="Klages S."/>
            <person name="Kotsyurbenko O.R."/>
            <person name="Langer I."/>
            <person name="Nechitaylo T.Y."/>
            <person name="Lunsdorf H."/>
            <person name="Fernandez M."/>
            <person name="Juarez S."/>
            <person name="Ciordia S."/>
            <person name="Singer A."/>
            <person name="Kagan O."/>
            <person name="Egorova O."/>
            <person name="Petit P.A."/>
            <person name="Stogios P."/>
            <person name="Kim Y."/>
            <person name="Tchigvintsev A."/>
            <person name="Flick R."/>
            <person name="Denaro R."/>
            <person name="Genovese M."/>
            <person name="Albar J.P."/>
            <person name="Reva O.N."/>
            <person name="Martinez-Gomariz M."/>
            <person name="Tran H."/>
            <person name="Ferrer M."/>
            <person name="Savchenko A."/>
            <person name="Yakunin A.F."/>
            <person name="Yakimov M.M."/>
            <person name="Golyshina O.V."/>
            <person name="Reinhardt R."/>
            <person name="Golyshin P.N."/>
        </authorList>
    </citation>
    <scope>NUCLEOTIDE SEQUENCE [LARGE SCALE GENOMIC DNA]</scope>
</reference>
<name>R4YM50_OLEAN</name>
<evidence type="ECO:0000313" key="1">
    <source>
        <dbReference type="EMBL" id="CCK75897.1"/>
    </source>
</evidence>
<dbReference type="Proteomes" id="UP000032749">
    <property type="component" value="Chromosome"/>
</dbReference>
<evidence type="ECO:0000313" key="2">
    <source>
        <dbReference type="Proteomes" id="UP000032749"/>
    </source>
</evidence>
<dbReference type="AlphaFoldDB" id="R4YM50"/>
<dbReference type="OrthoDB" id="9878110at2"/>
<dbReference type="HOGENOM" id="CLU_1303868_0_0_6"/>
<dbReference type="EMBL" id="FO203512">
    <property type="protein sequence ID" value="CCK75897.1"/>
    <property type="molecule type" value="Genomic_DNA"/>
</dbReference>
<keyword evidence="2" id="KW-1185">Reference proteome</keyword>
<dbReference type="STRING" id="698738.OLEAN_C17210"/>
<sequence>MREIRGFSIGDWIVTENGIGQVIGSQAYAVQEFFKDDYPTLNCGDIFDNIVVYKILCDFDGKPRKTKFFTYISSQFCDPIDANNLKIKDRVKANYSDAYETFLKRKPKRHVESSIDLTFRVIPKYKEGVIVQIQDVLDTMSKPFDFKTFERSALKQVCGIESDGISGFKDTLMSNAMISLKYNILDANVFNFSFVDGICVPVYCAYDKQQL</sequence>
<accession>R4YM50</accession>
<organism evidence="1 2">
    <name type="scientific">Oleispira antarctica RB-8</name>
    <dbReference type="NCBI Taxonomy" id="698738"/>
    <lineage>
        <taxon>Bacteria</taxon>
        <taxon>Pseudomonadati</taxon>
        <taxon>Pseudomonadota</taxon>
        <taxon>Gammaproteobacteria</taxon>
        <taxon>Oceanospirillales</taxon>
        <taxon>Oceanospirillaceae</taxon>
        <taxon>Oleispira</taxon>
    </lineage>
</organism>
<protein>
    <submittedName>
        <fullName evidence="1">Uncharacterized protein</fullName>
    </submittedName>
</protein>
<gene>
    <name evidence="1" type="ORF">OLEAN_C17210</name>
</gene>
<dbReference type="KEGG" id="oai:OLEAN_C17210"/>